<evidence type="ECO:0000313" key="2">
    <source>
        <dbReference type="Proteomes" id="UP001165960"/>
    </source>
</evidence>
<gene>
    <name evidence="1" type="ORF">DSO57_1020457</name>
</gene>
<accession>A0ACC2T3L1</accession>
<protein>
    <submittedName>
        <fullName evidence="1">Uncharacterized protein</fullName>
    </submittedName>
</protein>
<evidence type="ECO:0000313" key="1">
    <source>
        <dbReference type="EMBL" id="KAJ9069244.1"/>
    </source>
</evidence>
<reference evidence="1" key="1">
    <citation type="submission" date="2022-04" db="EMBL/GenBank/DDBJ databases">
        <title>Genome of the entomopathogenic fungus Entomophthora muscae.</title>
        <authorList>
            <person name="Elya C."/>
            <person name="Lovett B.R."/>
            <person name="Lee E."/>
            <person name="Macias A.M."/>
            <person name="Hajek A.E."/>
            <person name="De Bivort B.L."/>
            <person name="Kasson M.T."/>
            <person name="De Fine Licht H.H."/>
            <person name="Stajich J.E."/>
        </authorList>
    </citation>
    <scope>NUCLEOTIDE SEQUENCE</scope>
    <source>
        <strain evidence="1">Berkeley</strain>
    </source>
</reference>
<dbReference type="EMBL" id="QTSX02003646">
    <property type="protein sequence ID" value="KAJ9069244.1"/>
    <property type="molecule type" value="Genomic_DNA"/>
</dbReference>
<dbReference type="Proteomes" id="UP001165960">
    <property type="component" value="Unassembled WGS sequence"/>
</dbReference>
<name>A0ACC2T3L1_9FUNG</name>
<comment type="caution">
    <text evidence="1">The sequence shown here is derived from an EMBL/GenBank/DDBJ whole genome shotgun (WGS) entry which is preliminary data.</text>
</comment>
<organism evidence="1 2">
    <name type="scientific">Entomophthora muscae</name>
    <dbReference type="NCBI Taxonomy" id="34485"/>
    <lineage>
        <taxon>Eukaryota</taxon>
        <taxon>Fungi</taxon>
        <taxon>Fungi incertae sedis</taxon>
        <taxon>Zoopagomycota</taxon>
        <taxon>Entomophthoromycotina</taxon>
        <taxon>Entomophthoromycetes</taxon>
        <taxon>Entomophthorales</taxon>
        <taxon>Entomophthoraceae</taxon>
        <taxon>Entomophthora</taxon>
    </lineage>
</organism>
<proteinExistence type="predicted"/>
<sequence length="207" mass="23535">MQAKYKLLANHSTLLGNEKSSKLVPGYDPGHTFWDWWKGTHSALIILKAKLDEILPIIKEEPKETRGCKKKAQSQEEESTPTRNGFQTGSGKCLNTSLQENPQGRYFHFQQILCRRLLKCSDLHELVNTEGTKKAEDVFNCFAALALVIKEETNAFYNALLRHPYILANQAAFAPFIKYFETQWVGVFQGAGCIKKGSDSIQWNCYK</sequence>
<keyword evidence="2" id="KW-1185">Reference proteome</keyword>